<reference evidence="2 3" key="1">
    <citation type="submission" date="2018-01" db="EMBL/GenBank/DDBJ databases">
        <title>Saezia sanguinis gen. nov., sp. nov., in the order Burkholderiales isolated from human blood.</title>
        <authorList>
            <person name="Medina-Pascual M.J."/>
            <person name="Valdezate S."/>
            <person name="Monzon S."/>
            <person name="Cuesta I."/>
            <person name="Carrasco G."/>
            <person name="Villalon P."/>
            <person name="Saez-Nieto J.A."/>
        </authorList>
    </citation>
    <scope>NUCLEOTIDE SEQUENCE [LARGE SCALE GENOMIC DNA]</scope>
    <source>
        <strain evidence="2 3">CNM695-12</strain>
    </source>
</reference>
<protein>
    <recommendedName>
        <fullName evidence="1">DUF3592 domain-containing protein</fullName>
    </recommendedName>
</protein>
<gene>
    <name evidence="2" type="ORF">CUZ56_00116</name>
</gene>
<dbReference type="Pfam" id="PF12158">
    <property type="entry name" value="DUF3592"/>
    <property type="match status" value="1"/>
</dbReference>
<organism evidence="2 3">
    <name type="scientific">Saezia sanguinis</name>
    <dbReference type="NCBI Taxonomy" id="1965230"/>
    <lineage>
        <taxon>Bacteria</taxon>
        <taxon>Pseudomonadati</taxon>
        <taxon>Pseudomonadota</taxon>
        <taxon>Betaproteobacteria</taxon>
        <taxon>Burkholderiales</taxon>
        <taxon>Saeziaceae</taxon>
        <taxon>Saezia</taxon>
    </lineage>
</organism>
<evidence type="ECO:0000313" key="2">
    <source>
        <dbReference type="EMBL" id="RUS67641.1"/>
    </source>
</evidence>
<comment type="caution">
    <text evidence="2">The sequence shown here is derived from an EMBL/GenBank/DDBJ whole genome shotgun (WGS) entry which is preliminary data.</text>
</comment>
<evidence type="ECO:0000259" key="1">
    <source>
        <dbReference type="Pfam" id="PF12158"/>
    </source>
</evidence>
<dbReference type="RefSeq" id="WP_126977199.1">
    <property type="nucleotide sequence ID" value="NZ_PQSP01000001.1"/>
</dbReference>
<keyword evidence="3" id="KW-1185">Reference proteome</keyword>
<feature type="domain" description="DUF3592" evidence="1">
    <location>
        <begin position="43"/>
        <end position="107"/>
    </location>
</feature>
<proteinExistence type="predicted"/>
<accession>A0A433SFW6</accession>
<name>A0A433SFW6_9BURK</name>
<sequence>MLWFLIGITLLGIGYSVPFMLAFRAQQKENKHLLATGAESEAVITGYQTRATRYAVYHYVQYQFTAASGNQIDCTKRIGQYEQEFPAGTQVKVRYMPQYPSISILLPYAKTQIPS</sequence>
<dbReference type="EMBL" id="PQSP01000001">
    <property type="protein sequence ID" value="RUS67641.1"/>
    <property type="molecule type" value="Genomic_DNA"/>
</dbReference>
<dbReference type="Proteomes" id="UP000286947">
    <property type="component" value="Unassembled WGS sequence"/>
</dbReference>
<dbReference type="AlphaFoldDB" id="A0A433SFW6"/>
<evidence type="ECO:0000313" key="3">
    <source>
        <dbReference type="Proteomes" id="UP000286947"/>
    </source>
</evidence>
<dbReference type="InterPro" id="IPR021994">
    <property type="entry name" value="DUF3592"/>
</dbReference>